<proteinExistence type="predicted"/>
<gene>
    <name evidence="2" type="ORF">PM10SUCC1_28220</name>
</gene>
<accession>A0A9W6GLI4</accession>
<dbReference type="InterPro" id="IPR006935">
    <property type="entry name" value="Helicase/UvrB_N"/>
</dbReference>
<dbReference type="Gene3D" id="3.40.50.300">
    <property type="entry name" value="P-loop containing nucleotide triphosphate hydrolases"/>
    <property type="match status" value="1"/>
</dbReference>
<dbReference type="AlphaFoldDB" id="A0A9W6GLI4"/>
<evidence type="ECO:0000259" key="1">
    <source>
        <dbReference type="Pfam" id="PF04851"/>
    </source>
</evidence>
<evidence type="ECO:0000313" key="2">
    <source>
        <dbReference type="EMBL" id="GLI57308.1"/>
    </source>
</evidence>
<dbReference type="GO" id="GO:0016787">
    <property type="term" value="F:hydrolase activity"/>
    <property type="evidence" value="ECO:0007669"/>
    <property type="project" value="InterPro"/>
</dbReference>
<protein>
    <recommendedName>
        <fullName evidence="1">Helicase/UvrB N-terminal domain-containing protein</fullName>
    </recommendedName>
</protein>
<reference evidence="2" key="1">
    <citation type="submission" date="2022-12" db="EMBL/GenBank/DDBJ databases">
        <title>Reference genome sequencing for broad-spectrum identification of bacterial and archaeal isolates by mass spectrometry.</title>
        <authorList>
            <person name="Sekiguchi Y."/>
            <person name="Tourlousse D.M."/>
        </authorList>
    </citation>
    <scope>NUCLEOTIDE SEQUENCE</scope>
    <source>
        <strain evidence="2">10succ1</strain>
    </source>
</reference>
<name>A0A9W6GLI4_9FUSO</name>
<sequence length="946" mass="109241">MANNYRVGENNLHQTLQYLEKEGIQHQLLYENLHYSILKGKANHEAFKVKHSEEEKVNATGVKVMYGKLQENIYTVGGDIDVAGNWKLGEEIFEELVRLFPFMRDTGIARTKSGGYRLNFKTDFKAEFDSKKVAKYVFKSPLPRVEVAPDEKGEIEFFFNAPATIAPTNATNWRVDRPGVYKELNDNGFPFIPGKKIKEMLLFLSDKATNPLNKQIMGIGGTTGGDSTSLSIQGEDLERLINILNLNKLKYQFKGKDVWVYKYDDGKKPDLKVNLYSKGGLFFLWDKKVMFGEKLTIRGYVESYGKEYILTPEELTRGLDRRSREEVETYYLKEGERVTQNEEFMAAIKSHTEGTLMIDGGCGIGKTTMAVEWLPRVYKRPILIGVPTTSIKDQIKEGHEEIILVGGKDKSGKKLPSFNSIKDELQPGDVVVFCYEALRETDPKELEGFVLIIDEAHKITDDAGYRELLFLVTRLQYADIGILLSGTTFDIPKVWNRLIRVKGGVKFPVKLHMFTGKNGKELTRRQKFIAFQKLRANCQKHNIPILVVCDTKLDSKEKYLGFKILTARDKDHEYYQNILKGIQPDLVGFTMLISEGVNIMTPGRVAVWLDVEPVNTKASTFIQLPQRWRKAIRIDMYVVEKLPKQSWASEKEIRKEIGKVLDSFNNKMNFINIMQDIKASIMPYLYLEDGKFKFKEEVFHVYYTLLNSGASRTRNVLNFVSEDRGWPLSIKTLDDFEDEDKETEKEVQPKKAHRKLLMNGDKLREGANLLVSVLKAGKKPEENLNLKDYYSDIVADYFKMILEPKVQVNFNRKLKEWREDREKTTEEQILDYFKVEKQFTFEVDEKIVEKILGKNNYRIDTRRFLETKDIIISVIGYVFTRGQDAKNEKIVRYILKEAGLKVREEKSIKKVIIYRNVVVGNRGTKEYKASKAMEKEMLLRARSEIS</sequence>
<dbReference type="GO" id="GO:0003677">
    <property type="term" value="F:DNA binding"/>
    <property type="evidence" value="ECO:0007669"/>
    <property type="project" value="InterPro"/>
</dbReference>
<organism evidence="2 3">
    <name type="scientific">Propionigenium maris DSM 9537</name>
    <dbReference type="NCBI Taxonomy" id="1123000"/>
    <lineage>
        <taxon>Bacteria</taxon>
        <taxon>Fusobacteriati</taxon>
        <taxon>Fusobacteriota</taxon>
        <taxon>Fusobacteriia</taxon>
        <taxon>Fusobacteriales</taxon>
        <taxon>Fusobacteriaceae</taxon>
        <taxon>Propionigenium</taxon>
    </lineage>
</organism>
<dbReference type="EMBL" id="BSDY01000016">
    <property type="protein sequence ID" value="GLI57308.1"/>
    <property type="molecule type" value="Genomic_DNA"/>
</dbReference>
<feature type="domain" description="Helicase/UvrB N-terminal" evidence="1">
    <location>
        <begin position="344"/>
        <end position="469"/>
    </location>
</feature>
<dbReference type="InterPro" id="IPR027417">
    <property type="entry name" value="P-loop_NTPase"/>
</dbReference>
<keyword evidence="3" id="KW-1185">Reference proteome</keyword>
<dbReference type="Pfam" id="PF04851">
    <property type="entry name" value="ResIII"/>
    <property type="match status" value="1"/>
</dbReference>
<comment type="caution">
    <text evidence="2">The sequence shown here is derived from an EMBL/GenBank/DDBJ whole genome shotgun (WGS) entry which is preliminary data.</text>
</comment>
<dbReference type="SUPFAM" id="SSF52540">
    <property type="entry name" value="P-loop containing nucleoside triphosphate hydrolases"/>
    <property type="match status" value="1"/>
</dbReference>
<dbReference type="GO" id="GO:0005524">
    <property type="term" value="F:ATP binding"/>
    <property type="evidence" value="ECO:0007669"/>
    <property type="project" value="InterPro"/>
</dbReference>
<evidence type="ECO:0000313" key="3">
    <source>
        <dbReference type="Proteomes" id="UP001144471"/>
    </source>
</evidence>
<dbReference type="Proteomes" id="UP001144471">
    <property type="component" value="Unassembled WGS sequence"/>
</dbReference>